<proteinExistence type="inferred from homology"/>
<dbReference type="Gene3D" id="1.10.10.10">
    <property type="entry name" value="Winged helix-like DNA-binding domain superfamily/Winged helix DNA-binding domain"/>
    <property type="match status" value="2"/>
</dbReference>
<dbReference type="Pfam" id="PF04157">
    <property type="entry name" value="EAP30"/>
    <property type="match status" value="1"/>
</dbReference>
<organism evidence="9 10">
    <name type="scientific">Ogataea polymorpha</name>
    <dbReference type="NCBI Taxonomy" id="460523"/>
    <lineage>
        <taxon>Eukaryota</taxon>
        <taxon>Fungi</taxon>
        <taxon>Dikarya</taxon>
        <taxon>Ascomycota</taxon>
        <taxon>Saccharomycotina</taxon>
        <taxon>Pichiomycetes</taxon>
        <taxon>Pichiales</taxon>
        <taxon>Pichiaceae</taxon>
        <taxon>Ogataea</taxon>
    </lineage>
</organism>
<dbReference type="GO" id="GO:0043328">
    <property type="term" value="P:protein transport to vacuole involved in ubiquitin-dependent protein catabolic process via the multivesicular body sorting pathway"/>
    <property type="evidence" value="ECO:0007669"/>
    <property type="project" value="EnsemblFungi"/>
</dbReference>
<keyword evidence="5" id="KW-0963">Cytoplasm</keyword>
<dbReference type="Gene3D" id="6.10.140.180">
    <property type="match status" value="1"/>
</dbReference>
<dbReference type="GO" id="GO:1904669">
    <property type="term" value="P:ATP export"/>
    <property type="evidence" value="ECO:0007669"/>
    <property type="project" value="EnsemblFungi"/>
</dbReference>
<name>A0A1B7SIB1_9ASCO</name>
<dbReference type="GO" id="GO:0016604">
    <property type="term" value="C:nuclear body"/>
    <property type="evidence" value="ECO:0007669"/>
    <property type="project" value="EnsemblFungi"/>
</dbReference>
<protein>
    <submittedName>
        <fullName evidence="9">Uncharacterized protein</fullName>
    </submittedName>
</protein>
<dbReference type="PANTHER" id="PTHR12806">
    <property type="entry name" value="EAP30 SUBUNIT OF ELL COMPLEX"/>
    <property type="match status" value="1"/>
</dbReference>
<evidence type="ECO:0000256" key="4">
    <source>
        <dbReference type="ARBA" id="ARBA00022448"/>
    </source>
</evidence>
<reference evidence="9" key="1">
    <citation type="journal article" date="2021" name="Open Biol.">
        <title>Shared evolutionary footprints suggest mitochondrial oxidative damage underlies multiple complex I losses in fungi.</title>
        <authorList>
            <person name="Schikora-Tamarit M.A."/>
            <person name="Marcet-Houben M."/>
            <person name="Nosek J."/>
            <person name="Gabaldon T."/>
        </authorList>
    </citation>
    <scope>NUCLEOTIDE SEQUENCE</scope>
    <source>
        <strain evidence="9">NCAIM Y.01608</strain>
    </source>
</reference>
<comment type="caution">
    <text evidence="9">The sequence shown here is derived from an EMBL/GenBank/DDBJ whole genome shotgun (WGS) entry which is preliminary data.</text>
</comment>
<dbReference type="FunFam" id="1.10.10.10:FF:000397">
    <property type="entry name" value="Vacuolar-sorting protein SNF8"/>
    <property type="match status" value="1"/>
</dbReference>
<dbReference type="PANTHER" id="PTHR12806:SF0">
    <property type="entry name" value="VACUOLAR-SORTING PROTEIN SNF8"/>
    <property type="match status" value="1"/>
</dbReference>
<dbReference type="GO" id="GO:0000122">
    <property type="term" value="P:negative regulation of transcription by RNA polymerase II"/>
    <property type="evidence" value="ECO:0007669"/>
    <property type="project" value="EnsemblFungi"/>
</dbReference>
<evidence type="ECO:0000313" key="9">
    <source>
        <dbReference type="EMBL" id="KAH3662714.1"/>
    </source>
</evidence>
<evidence type="ECO:0000256" key="6">
    <source>
        <dbReference type="ARBA" id="ARBA00022753"/>
    </source>
</evidence>
<dbReference type="GO" id="GO:0000814">
    <property type="term" value="C:ESCRT II complex"/>
    <property type="evidence" value="ECO:0007669"/>
    <property type="project" value="EnsemblFungi"/>
</dbReference>
<evidence type="ECO:0000256" key="3">
    <source>
        <dbReference type="ARBA" id="ARBA00009834"/>
    </source>
</evidence>
<dbReference type="GO" id="GO:0006623">
    <property type="term" value="P:protein targeting to vacuole"/>
    <property type="evidence" value="ECO:0007669"/>
    <property type="project" value="EnsemblFungi"/>
</dbReference>
<evidence type="ECO:0000256" key="8">
    <source>
        <dbReference type="ARBA" id="ARBA00023136"/>
    </source>
</evidence>
<dbReference type="Proteomes" id="UP000788993">
    <property type="component" value="Unassembled WGS sequence"/>
</dbReference>
<evidence type="ECO:0000256" key="7">
    <source>
        <dbReference type="ARBA" id="ARBA00022927"/>
    </source>
</evidence>
<dbReference type="InterPro" id="IPR016689">
    <property type="entry name" value="ESCRT-2_cplx_Snf8"/>
</dbReference>
<dbReference type="InterPro" id="IPR040608">
    <property type="entry name" value="Snf8/Vps36"/>
</dbReference>
<keyword evidence="7" id="KW-0653">Protein transport</keyword>
<keyword evidence="4" id="KW-0813">Transport</keyword>
<dbReference type="InterPro" id="IPR036388">
    <property type="entry name" value="WH-like_DNA-bd_sf"/>
</dbReference>
<gene>
    <name evidence="9" type="ORF">OGATHE_004290</name>
</gene>
<reference evidence="9" key="2">
    <citation type="submission" date="2021-01" db="EMBL/GenBank/DDBJ databases">
        <authorList>
            <person name="Schikora-Tamarit M.A."/>
        </authorList>
    </citation>
    <scope>NUCLEOTIDE SEQUENCE</scope>
    <source>
        <strain evidence="9">NCAIM Y.01608</strain>
    </source>
</reference>
<dbReference type="RefSeq" id="XP_018211118.1">
    <property type="nucleotide sequence ID" value="XM_018357298.1"/>
</dbReference>
<comment type="subcellular location">
    <subcellularLocation>
        <location evidence="2">Cytoplasm</location>
    </subcellularLocation>
    <subcellularLocation>
        <location evidence="1">Endosome membrane</location>
        <topology evidence="1">Peripheral membrane protein</topology>
    </subcellularLocation>
</comment>
<dbReference type="SUPFAM" id="SSF46785">
    <property type="entry name" value="Winged helix' DNA-binding domain"/>
    <property type="match status" value="2"/>
</dbReference>
<evidence type="ECO:0000256" key="5">
    <source>
        <dbReference type="ARBA" id="ARBA00022490"/>
    </source>
</evidence>
<evidence type="ECO:0000256" key="2">
    <source>
        <dbReference type="ARBA" id="ARBA00004496"/>
    </source>
</evidence>
<dbReference type="InterPro" id="IPR036390">
    <property type="entry name" value="WH_DNA-bd_sf"/>
</dbReference>
<evidence type="ECO:0000256" key="1">
    <source>
        <dbReference type="ARBA" id="ARBA00004481"/>
    </source>
</evidence>
<dbReference type="AlphaFoldDB" id="A0A1B7SIB1"/>
<dbReference type="GO" id="GO:0000742">
    <property type="term" value="P:karyogamy involved in conjugation with cellular fusion"/>
    <property type="evidence" value="ECO:0007669"/>
    <property type="project" value="EnsemblFungi"/>
</dbReference>
<dbReference type="EMBL" id="JAEUBD010001266">
    <property type="protein sequence ID" value="KAH3662714.1"/>
    <property type="molecule type" value="Genomic_DNA"/>
</dbReference>
<keyword evidence="10" id="KW-1185">Reference proteome</keyword>
<keyword evidence="8" id="KW-0472">Membrane</keyword>
<keyword evidence="6" id="KW-0967">Endosome</keyword>
<evidence type="ECO:0000313" key="10">
    <source>
        <dbReference type="Proteomes" id="UP000788993"/>
    </source>
</evidence>
<accession>A0A1B7SIB1</accession>
<comment type="similarity">
    <text evidence="3">Belongs to the SNF8 family.</text>
</comment>
<sequence>MNRKGLLSFDRNADQQTKFQDLGQAMLRQREEQLRTQLQVFQNALVSFKQEHKKELMKNPHLRAQFSQICESFGVDPLYMTAEDDLDPEERNNRLAIRIYEICQATRDLYGGIISVDEVIQLLTSTIQDGWQFKLDHHDVHVAVESLKVLGNELELVKIGPKMYIKSVLQEFNADQSQILTAADNIGYVTVSILRDNFRWKTARCKSNLDDLLSIGLLWIDDQADERCYWSTTWINKGH</sequence>